<dbReference type="InterPro" id="IPR024932">
    <property type="entry name" value="ApbE"/>
</dbReference>
<dbReference type="SUPFAM" id="SSF143631">
    <property type="entry name" value="ApbE-like"/>
    <property type="match status" value="1"/>
</dbReference>
<dbReference type="GO" id="GO:0046872">
    <property type="term" value="F:metal ion binding"/>
    <property type="evidence" value="ECO:0007669"/>
    <property type="project" value="UniProtKB-KW"/>
</dbReference>
<organism evidence="11 12">
    <name type="scientific">Heliophilum fasciatum</name>
    <dbReference type="NCBI Taxonomy" id="35700"/>
    <lineage>
        <taxon>Bacteria</taxon>
        <taxon>Bacillati</taxon>
        <taxon>Bacillota</taxon>
        <taxon>Clostridia</taxon>
        <taxon>Eubacteriales</taxon>
        <taxon>Heliobacteriaceae</taxon>
        <taxon>Heliophilum</taxon>
    </lineage>
</organism>
<keyword evidence="6" id="KW-0479">Metal-binding</keyword>
<evidence type="ECO:0000256" key="10">
    <source>
        <dbReference type="ARBA" id="ARBA00048540"/>
    </source>
</evidence>
<accession>A0A4R2RNS8</accession>
<dbReference type="OrthoDB" id="9778595at2"/>
<evidence type="ECO:0000313" key="11">
    <source>
        <dbReference type="EMBL" id="TCP63967.1"/>
    </source>
</evidence>
<comment type="caution">
    <text evidence="11">The sequence shown here is derived from an EMBL/GenBank/DDBJ whole genome shotgun (WGS) entry which is preliminary data.</text>
</comment>
<comment type="cofactor">
    <cofactor evidence="1">
        <name>Mg(2+)</name>
        <dbReference type="ChEBI" id="CHEBI:18420"/>
    </cofactor>
</comment>
<protein>
    <recommendedName>
        <fullName evidence="3">FAD:protein FMN transferase</fullName>
        <ecNumber evidence="2">2.7.1.180</ecNumber>
    </recommendedName>
    <alternativeName>
        <fullName evidence="9">Flavin transferase</fullName>
    </alternativeName>
</protein>
<evidence type="ECO:0000256" key="4">
    <source>
        <dbReference type="ARBA" id="ARBA00022630"/>
    </source>
</evidence>
<dbReference type="Pfam" id="PF02424">
    <property type="entry name" value="ApbE"/>
    <property type="match status" value="1"/>
</dbReference>
<dbReference type="RefSeq" id="WP_131919321.1">
    <property type="nucleotide sequence ID" value="NZ_JAOQNU010000012.1"/>
</dbReference>
<evidence type="ECO:0000256" key="3">
    <source>
        <dbReference type="ARBA" id="ARBA00016337"/>
    </source>
</evidence>
<dbReference type="Gene3D" id="3.10.520.10">
    <property type="entry name" value="ApbE-like domains"/>
    <property type="match status" value="1"/>
</dbReference>
<dbReference type="EC" id="2.7.1.180" evidence="2"/>
<dbReference type="Proteomes" id="UP000294813">
    <property type="component" value="Unassembled WGS sequence"/>
</dbReference>
<comment type="catalytic activity">
    <reaction evidence="10">
        <text>L-threonyl-[protein] + FAD = FMN-L-threonyl-[protein] + AMP + H(+)</text>
        <dbReference type="Rhea" id="RHEA:36847"/>
        <dbReference type="Rhea" id="RHEA-COMP:11060"/>
        <dbReference type="Rhea" id="RHEA-COMP:11061"/>
        <dbReference type="ChEBI" id="CHEBI:15378"/>
        <dbReference type="ChEBI" id="CHEBI:30013"/>
        <dbReference type="ChEBI" id="CHEBI:57692"/>
        <dbReference type="ChEBI" id="CHEBI:74257"/>
        <dbReference type="ChEBI" id="CHEBI:456215"/>
        <dbReference type="EC" id="2.7.1.180"/>
    </reaction>
</comment>
<dbReference type="GO" id="GO:0016740">
    <property type="term" value="F:transferase activity"/>
    <property type="evidence" value="ECO:0007669"/>
    <property type="project" value="UniProtKB-KW"/>
</dbReference>
<keyword evidence="12" id="KW-1185">Reference proteome</keyword>
<evidence type="ECO:0000256" key="2">
    <source>
        <dbReference type="ARBA" id="ARBA00011955"/>
    </source>
</evidence>
<gene>
    <name evidence="11" type="ORF">EDD73_11317</name>
</gene>
<keyword evidence="8" id="KW-0460">Magnesium</keyword>
<evidence type="ECO:0000256" key="1">
    <source>
        <dbReference type="ARBA" id="ARBA00001946"/>
    </source>
</evidence>
<reference evidence="11 12" key="1">
    <citation type="submission" date="2019-03" db="EMBL/GenBank/DDBJ databases">
        <title>Genomic Encyclopedia of Type Strains, Phase IV (KMG-IV): sequencing the most valuable type-strain genomes for metagenomic binning, comparative biology and taxonomic classification.</title>
        <authorList>
            <person name="Goeker M."/>
        </authorList>
    </citation>
    <scope>NUCLEOTIDE SEQUENCE [LARGE SCALE GENOMIC DNA]</scope>
    <source>
        <strain evidence="11 12">DSM 11170</strain>
    </source>
</reference>
<dbReference type="PANTHER" id="PTHR30040:SF2">
    <property type="entry name" value="FAD:PROTEIN FMN TRANSFERASE"/>
    <property type="match status" value="1"/>
</dbReference>
<dbReference type="InterPro" id="IPR003374">
    <property type="entry name" value="ApbE-like_sf"/>
</dbReference>
<evidence type="ECO:0000256" key="6">
    <source>
        <dbReference type="ARBA" id="ARBA00022723"/>
    </source>
</evidence>
<evidence type="ECO:0000313" key="12">
    <source>
        <dbReference type="Proteomes" id="UP000294813"/>
    </source>
</evidence>
<evidence type="ECO:0000256" key="7">
    <source>
        <dbReference type="ARBA" id="ARBA00022827"/>
    </source>
</evidence>
<keyword evidence="11" id="KW-0449">Lipoprotein</keyword>
<proteinExistence type="predicted"/>
<evidence type="ECO:0000256" key="8">
    <source>
        <dbReference type="ARBA" id="ARBA00022842"/>
    </source>
</evidence>
<sequence length="301" mass="33418">MNGIYPFKAMNTSFAIFGADDRLCWEIEVWIRTVEQTLSRFLADSDVTKYNEGKSTVDELSPIFREVWTEARRGFEDSGGLFNPYLGHRLIGEGYGVSFDELGQPSRAGQFAAGDPSIPSRSPHQPMVDFGGIAKGWSAQKAKEKFFPPVHPGACINAGGDLLLWGRDPDGEPWSVGIAHPQEPERDMAFLVLKGTVAVATSNTIKRSWQKADGTSAHHIIDPRTGRSLTSDWIQVTIVAPQLATAEIYAKTLLILGPDEGPRWMKAHQPELAYIAVDRQHKVMYSDNLGAYCLEYEVYQD</sequence>
<evidence type="ECO:0000256" key="5">
    <source>
        <dbReference type="ARBA" id="ARBA00022679"/>
    </source>
</evidence>
<keyword evidence="7" id="KW-0274">FAD</keyword>
<name>A0A4R2RNS8_9FIRM</name>
<keyword evidence="5" id="KW-0808">Transferase</keyword>
<keyword evidence="4" id="KW-0285">Flavoprotein</keyword>
<dbReference type="EMBL" id="SLXT01000013">
    <property type="protein sequence ID" value="TCP63967.1"/>
    <property type="molecule type" value="Genomic_DNA"/>
</dbReference>
<dbReference type="AlphaFoldDB" id="A0A4R2RNS8"/>
<dbReference type="PANTHER" id="PTHR30040">
    <property type="entry name" value="THIAMINE BIOSYNTHESIS LIPOPROTEIN APBE"/>
    <property type="match status" value="1"/>
</dbReference>
<evidence type="ECO:0000256" key="9">
    <source>
        <dbReference type="ARBA" id="ARBA00031306"/>
    </source>
</evidence>